<comment type="similarity">
    <text evidence="1">Belongs to the peptidase C1 family.</text>
</comment>
<dbReference type="InterPro" id="IPR039417">
    <property type="entry name" value="Peptidase_C1A_papain-like"/>
</dbReference>
<comment type="caution">
    <text evidence="11">The sequence shown here is derived from an EMBL/GenBank/DDBJ whole genome shotgun (WGS) entry which is preliminary data.</text>
</comment>
<evidence type="ECO:0008006" key="13">
    <source>
        <dbReference type="Google" id="ProtNLM"/>
    </source>
</evidence>
<dbReference type="SMART" id="SM00277">
    <property type="entry name" value="GRAN"/>
    <property type="match status" value="1"/>
</dbReference>
<feature type="domain" description="Cathepsin propeptide inhibitor" evidence="10">
    <location>
        <begin position="84"/>
        <end position="142"/>
    </location>
</feature>
<dbReference type="Pfam" id="PF08246">
    <property type="entry name" value="Inhibitor_I29"/>
    <property type="match status" value="1"/>
</dbReference>
<dbReference type="GO" id="GO:0008234">
    <property type="term" value="F:cysteine-type peptidase activity"/>
    <property type="evidence" value="ECO:0007669"/>
    <property type="project" value="UniProtKB-KW"/>
</dbReference>
<dbReference type="SMART" id="SM00848">
    <property type="entry name" value="Inhibitor_I29"/>
    <property type="match status" value="1"/>
</dbReference>
<evidence type="ECO:0000256" key="3">
    <source>
        <dbReference type="ARBA" id="ARBA00022801"/>
    </source>
</evidence>
<name>A0A176W4Y3_MARPO</name>
<dbReference type="PROSITE" id="PS00639">
    <property type="entry name" value="THIOL_PROTEASE_HIS"/>
    <property type="match status" value="1"/>
</dbReference>
<evidence type="ECO:0000256" key="1">
    <source>
        <dbReference type="ARBA" id="ARBA00008455"/>
    </source>
</evidence>
<evidence type="ECO:0000256" key="6">
    <source>
        <dbReference type="ARBA" id="ARBA00023180"/>
    </source>
</evidence>
<evidence type="ECO:0000313" key="12">
    <source>
        <dbReference type="Proteomes" id="UP000077202"/>
    </source>
</evidence>
<keyword evidence="4" id="KW-0788">Thiol protease</keyword>
<evidence type="ECO:0000256" key="2">
    <source>
        <dbReference type="ARBA" id="ARBA00022670"/>
    </source>
</evidence>
<organism evidence="11 12">
    <name type="scientific">Marchantia polymorpha subsp. ruderalis</name>
    <dbReference type="NCBI Taxonomy" id="1480154"/>
    <lineage>
        <taxon>Eukaryota</taxon>
        <taxon>Viridiplantae</taxon>
        <taxon>Streptophyta</taxon>
        <taxon>Embryophyta</taxon>
        <taxon>Marchantiophyta</taxon>
        <taxon>Marchantiopsida</taxon>
        <taxon>Marchantiidae</taxon>
        <taxon>Marchantiales</taxon>
        <taxon>Marchantiaceae</taxon>
        <taxon>Marchantia</taxon>
    </lineage>
</organism>
<evidence type="ECO:0000256" key="7">
    <source>
        <dbReference type="SAM" id="Phobius"/>
    </source>
</evidence>
<dbReference type="PROSITE" id="PS00640">
    <property type="entry name" value="THIOL_PROTEASE_ASN"/>
    <property type="match status" value="1"/>
</dbReference>
<dbReference type="GO" id="GO:0006508">
    <property type="term" value="P:proteolysis"/>
    <property type="evidence" value="ECO:0007669"/>
    <property type="project" value="UniProtKB-KW"/>
</dbReference>
<dbReference type="PRINTS" id="PR00705">
    <property type="entry name" value="PAPAIN"/>
</dbReference>
<dbReference type="InterPro" id="IPR025661">
    <property type="entry name" value="Pept_asp_AS"/>
</dbReference>
<dbReference type="Gene3D" id="3.90.70.10">
    <property type="entry name" value="Cysteine proteinases"/>
    <property type="match status" value="1"/>
</dbReference>
<evidence type="ECO:0000259" key="8">
    <source>
        <dbReference type="SMART" id="SM00277"/>
    </source>
</evidence>
<dbReference type="InterPro" id="IPR000118">
    <property type="entry name" value="Granulin"/>
</dbReference>
<reference evidence="11" key="1">
    <citation type="submission" date="2016-03" db="EMBL/GenBank/DDBJ databases">
        <title>Mechanisms controlling the formation of the plant cell surface in tip-growing cells are functionally conserved among land plants.</title>
        <authorList>
            <person name="Honkanen S."/>
            <person name="Jones V.A."/>
            <person name="Morieri G."/>
            <person name="Champion C."/>
            <person name="Hetherington A.J."/>
            <person name="Kelly S."/>
            <person name="Saint-Marcoux D."/>
            <person name="Proust H."/>
            <person name="Prescott H."/>
            <person name="Dolan L."/>
        </authorList>
    </citation>
    <scope>NUCLEOTIDE SEQUENCE [LARGE SCALE GENOMIC DNA]</scope>
    <source>
        <tissue evidence="11">Whole gametophyte</tissue>
    </source>
</reference>
<accession>A0A176W4Y3</accession>
<sequence length="497" mass="54565">MRRGGKVSAVRSYRLYAEEQKVENLRPSSREIEAGIRVLAMATRGKAVLFVLVLGLSCAAALDFSKTGYNPNDLESEESLRTLYESWAAQHERLHSSPSEKELRFQIFKNNVRYIDDHNRQAADGGYLLGLNKFADLTHEEFKSAYVGSKFARKRARTDAFRYADVAAVPKAIDWRWKGAVSSVKDQGKCGSCWAFSTAGSVEGINQIYTGRLQSLSEQELVDCDTKYDQGCNGGLMDNAFEFLIQNRGLHTEAAYPYHAAQGKCVRDKLNSPVVTIDDYQDVPENSEDDLMKALAHQPVSVAIEAGGRDFQLYSNGVFTGVCGTNLDHGVLAVGYGTESGKDYWIVKNSWGPNWGEGGYVRLERNIDAQQGKCGIAIEASFPIKTAPNPEPSNPSPPPAPKPDVKCDGSYSCNSGSTCCCVFSLGRHCFSWGCCALESATCCKDHQHCCPAEKPVCNTRNGQCLQSKHDLFGVPMLKRVPAKLNTELRIDGSSASQ</sequence>
<dbReference type="Pfam" id="PF00112">
    <property type="entry name" value="Peptidase_C1"/>
    <property type="match status" value="1"/>
</dbReference>
<dbReference type="InterPro" id="IPR013201">
    <property type="entry name" value="Prot_inhib_I29"/>
</dbReference>
<dbReference type="InterPro" id="IPR038765">
    <property type="entry name" value="Papain-like_cys_pep_sf"/>
</dbReference>
<dbReference type="InterPro" id="IPR025660">
    <property type="entry name" value="Pept_his_AS"/>
</dbReference>
<dbReference type="InterPro" id="IPR000668">
    <property type="entry name" value="Peptidase_C1A_C"/>
</dbReference>
<dbReference type="InterPro" id="IPR013128">
    <property type="entry name" value="Peptidase_C1A"/>
</dbReference>
<evidence type="ECO:0000259" key="10">
    <source>
        <dbReference type="SMART" id="SM00848"/>
    </source>
</evidence>
<evidence type="ECO:0000259" key="9">
    <source>
        <dbReference type="SMART" id="SM00645"/>
    </source>
</evidence>
<dbReference type="EMBL" id="LVLJ01001861">
    <property type="protein sequence ID" value="OAE27592.1"/>
    <property type="molecule type" value="Genomic_DNA"/>
</dbReference>
<protein>
    <recommendedName>
        <fullName evidence="13">Granulins domain-containing protein</fullName>
    </recommendedName>
</protein>
<evidence type="ECO:0000256" key="5">
    <source>
        <dbReference type="ARBA" id="ARBA00023157"/>
    </source>
</evidence>
<keyword evidence="5" id="KW-1015">Disulfide bond</keyword>
<evidence type="ECO:0000313" key="11">
    <source>
        <dbReference type="EMBL" id="OAE27592.1"/>
    </source>
</evidence>
<keyword evidence="7" id="KW-0472">Membrane</keyword>
<keyword evidence="2" id="KW-0645">Protease</keyword>
<keyword evidence="6" id="KW-0325">Glycoprotein</keyword>
<dbReference type="SMART" id="SM00645">
    <property type="entry name" value="Pept_C1"/>
    <property type="match status" value="1"/>
</dbReference>
<feature type="domain" description="Granulins" evidence="8">
    <location>
        <begin position="407"/>
        <end position="464"/>
    </location>
</feature>
<dbReference type="Pfam" id="PF00396">
    <property type="entry name" value="Granulin"/>
    <property type="match status" value="1"/>
</dbReference>
<evidence type="ECO:0000256" key="4">
    <source>
        <dbReference type="ARBA" id="ARBA00022807"/>
    </source>
</evidence>
<dbReference type="CDD" id="cd02248">
    <property type="entry name" value="Peptidase_C1A"/>
    <property type="match status" value="1"/>
</dbReference>
<keyword evidence="3" id="KW-0378">Hydrolase</keyword>
<dbReference type="InterPro" id="IPR037277">
    <property type="entry name" value="Granulin_sf"/>
</dbReference>
<gene>
    <name evidence="11" type="ORF">AXG93_492s1080</name>
</gene>
<keyword evidence="7" id="KW-0812">Transmembrane</keyword>
<dbReference type="PANTHER" id="PTHR12411">
    <property type="entry name" value="CYSTEINE PROTEASE FAMILY C1-RELATED"/>
    <property type="match status" value="1"/>
</dbReference>
<dbReference type="FunFam" id="3.90.70.10:FF:000068">
    <property type="entry name" value="Cysteine protease 1"/>
    <property type="match status" value="1"/>
</dbReference>
<proteinExistence type="inferred from homology"/>
<dbReference type="Gene3D" id="2.10.25.160">
    <property type="entry name" value="Granulin"/>
    <property type="match status" value="1"/>
</dbReference>
<keyword evidence="12" id="KW-1185">Reference proteome</keyword>
<dbReference type="InterPro" id="IPR000169">
    <property type="entry name" value="Pept_cys_AS"/>
</dbReference>
<dbReference type="SUPFAM" id="SSF54001">
    <property type="entry name" value="Cysteine proteinases"/>
    <property type="match status" value="1"/>
</dbReference>
<keyword evidence="7" id="KW-1133">Transmembrane helix</keyword>
<dbReference type="SUPFAM" id="SSF57277">
    <property type="entry name" value="Granulin repeat"/>
    <property type="match status" value="1"/>
</dbReference>
<dbReference type="Proteomes" id="UP000077202">
    <property type="component" value="Unassembled WGS sequence"/>
</dbReference>
<feature type="transmembrane region" description="Helical" evidence="7">
    <location>
        <begin position="47"/>
        <end position="64"/>
    </location>
</feature>
<feature type="domain" description="Peptidase C1A papain C-terminal" evidence="9">
    <location>
        <begin position="169"/>
        <end position="384"/>
    </location>
</feature>
<dbReference type="AlphaFoldDB" id="A0A176W4Y3"/>
<dbReference type="PROSITE" id="PS00139">
    <property type="entry name" value="THIOL_PROTEASE_CYS"/>
    <property type="match status" value="1"/>
</dbReference>